<dbReference type="PANTHER" id="PTHR43415">
    <property type="entry name" value="SPERMIDINE N(1)-ACETYLTRANSFERASE"/>
    <property type="match status" value="1"/>
</dbReference>
<dbReference type="PANTHER" id="PTHR43415:SF3">
    <property type="entry name" value="GNAT-FAMILY ACETYLTRANSFERASE"/>
    <property type="match status" value="1"/>
</dbReference>
<protein>
    <submittedName>
        <fullName evidence="2">RimJ/RimL family protein N-acetyltransferase</fullName>
    </submittedName>
</protein>
<feature type="domain" description="N-acetyltransferase" evidence="1">
    <location>
        <begin position="15"/>
        <end position="175"/>
    </location>
</feature>
<evidence type="ECO:0000313" key="3">
    <source>
        <dbReference type="Proteomes" id="UP000518605"/>
    </source>
</evidence>
<proteinExistence type="predicted"/>
<gene>
    <name evidence="2" type="ORF">FHS16_003473</name>
</gene>
<comment type="caution">
    <text evidence="2">The sequence shown here is derived from an EMBL/GenBank/DDBJ whole genome shotgun (WGS) entry which is preliminary data.</text>
</comment>
<dbReference type="SUPFAM" id="SSF55729">
    <property type="entry name" value="Acyl-CoA N-acyltransferases (Nat)"/>
    <property type="match status" value="1"/>
</dbReference>
<evidence type="ECO:0000259" key="1">
    <source>
        <dbReference type="PROSITE" id="PS51186"/>
    </source>
</evidence>
<evidence type="ECO:0000313" key="2">
    <source>
        <dbReference type="EMBL" id="MBB3153411.1"/>
    </source>
</evidence>
<accession>A0A7W5C951</accession>
<dbReference type="AlphaFoldDB" id="A0A7W5C951"/>
<keyword evidence="2" id="KW-0808">Transferase</keyword>
<dbReference type="Gene3D" id="3.40.630.30">
    <property type="match status" value="1"/>
</dbReference>
<dbReference type="PROSITE" id="PS51186">
    <property type="entry name" value="GNAT"/>
    <property type="match status" value="1"/>
</dbReference>
<reference evidence="2 3" key="1">
    <citation type="submission" date="2020-08" db="EMBL/GenBank/DDBJ databases">
        <title>Genomic Encyclopedia of Type Strains, Phase III (KMG-III): the genomes of soil and plant-associated and newly described type strains.</title>
        <authorList>
            <person name="Whitman W."/>
        </authorList>
    </citation>
    <scope>NUCLEOTIDE SEQUENCE [LARGE SCALE GENOMIC DNA]</scope>
    <source>
        <strain evidence="2 3">CECT 8234</strain>
    </source>
</reference>
<dbReference type="InterPro" id="IPR000182">
    <property type="entry name" value="GNAT_dom"/>
</dbReference>
<keyword evidence="3" id="KW-1185">Reference proteome</keyword>
<dbReference type="EMBL" id="JACHXW010000010">
    <property type="protein sequence ID" value="MBB3153411.1"/>
    <property type="molecule type" value="Genomic_DNA"/>
</dbReference>
<organism evidence="2 3">
    <name type="scientific">Paenibacillus endophyticus</name>
    <dbReference type="NCBI Taxonomy" id="1294268"/>
    <lineage>
        <taxon>Bacteria</taxon>
        <taxon>Bacillati</taxon>
        <taxon>Bacillota</taxon>
        <taxon>Bacilli</taxon>
        <taxon>Bacillales</taxon>
        <taxon>Paenibacillaceae</taxon>
        <taxon>Paenibacillus</taxon>
    </lineage>
</organism>
<dbReference type="GO" id="GO:0016747">
    <property type="term" value="F:acyltransferase activity, transferring groups other than amino-acyl groups"/>
    <property type="evidence" value="ECO:0007669"/>
    <property type="project" value="InterPro"/>
</dbReference>
<sequence length="188" mass="21665">MTQPLPELRNEGSPIILRYAKESDLDAYYAFLQDVEMNELTGSQTEFTRDAIAAWINKIGAMNDDRADFVIILEETGELLGEVVLNEIDSMNRSANIRIGLQGTKHRGRGYGTEAMILMLRYGFLVLKLHRIHLGVYAFNPRAIHVYEKLGFYREGIERDALFWNGAYHDLITMSMLEDEFRAHYELI</sequence>
<name>A0A7W5C951_9BACL</name>
<dbReference type="Pfam" id="PF13302">
    <property type="entry name" value="Acetyltransf_3"/>
    <property type="match status" value="1"/>
</dbReference>
<dbReference type="InterPro" id="IPR016181">
    <property type="entry name" value="Acyl_CoA_acyltransferase"/>
</dbReference>
<dbReference type="Proteomes" id="UP000518605">
    <property type="component" value="Unassembled WGS sequence"/>
</dbReference>
<dbReference type="RefSeq" id="WP_183564941.1">
    <property type="nucleotide sequence ID" value="NZ_CBCSLB010000007.1"/>
</dbReference>